<evidence type="ECO:0000313" key="2">
    <source>
        <dbReference type="Proteomes" id="UP000005444"/>
    </source>
</evidence>
<dbReference type="Proteomes" id="UP000005444">
    <property type="component" value="Chromosome"/>
</dbReference>
<dbReference type="PATRIC" id="fig|701521.8.peg.829"/>
<dbReference type="RefSeq" id="WP_014215348.1">
    <property type="nucleotide sequence ID" value="NC_016605.1"/>
</dbReference>
<evidence type="ECO:0000313" key="1">
    <source>
        <dbReference type="EMBL" id="AEV95151.1"/>
    </source>
</evidence>
<sequence>MSREIEKSITSINLAVNKMMVTDAAEKLVNEIYEYLSEKGRI</sequence>
<organism evidence="1 2">
    <name type="scientific">Pediococcus claussenii (strain ATCC BAA-344 / DSM 14800 / JCM 18046 / KCTC 3811 / LMG 21948 / P06)</name>
    <dbReference type="NCBI Taxonomy" id="701521"/>
    <lineage>
        <taxon>Bacteria</taxon>
        <taxon>Bacillati</taxon>
        <taxon>Bacillota</taxon>
        <taxon>Bacilli</taxon>
        <taxon>Lactobacillales</taxon>
        <taxon>Lactobacillaceae</taxon>
        <taxon>Pediococcus</taxon>
    </lineage>
</organism>
<protein>
    <submittedName>
        <fullName evidence="1">Uncharacterized protein</fullName>
    </submittedName>
</protein>
<dbReference type="AlphaFoldDB" id="G8PD16"/>
<accession>G8PD16</accession>
<dbReference type="EMBL" id="CP003137">
    <property type="protein sequence ID" value="AEV95151.1"/>
    <property type="molecule type" value="Genomic_DNA"/>
</dbReference>
<keyword evidence="2" id="KW-1185">Reference proteome</keyword>
<name>G8PD16_PEDCP</name>
<dbReference type="HOGENOM" id="CLU_3255411_0_0_9"/>
<proteinExistence type="predicted"/>
<dbReference type="KEGG" id="pce:PECL_879"/>
<reference evidence="1 2" key="1">
    <citation type="journal article" date="2012" name="J. Bacteriol.">
        <title>Complete Genome Sequence of the Beer Spoilage Organism Pediococcus claussenii ATCC BAA-344T.</title>
        <authorList>
            <person name="Pittet V."/>
            <person name="Abegunde T."/>
            <person name="Marfleet T."/>
            <person name="Haakensen M."/>
            <person name="Morrow K."/>
            <person name="Jayaprakash T."/>
            <person name="Schroeder K."/>
            <person name="Trost B."/>
            <person name="Byrns S."/>
            <person name="Bergsveinson J."/>
            <person name="Kusalik A."/>
            <person name="Ziola B."/>
        </authorList>
    </citation>
    <scope>NUCLEOTIDE SEQUENCE [LARGE SCALE GENOMIC DNA]</scope>
    <source>
        <strain evidence="1 2">ATCC BAA-344</strain>
    </source>
</reference>
<gene>
    <name evidence="1" type="ordered locus">PECL_879</name>
</gene>